<dbReference type="InterPro" id="IPR006764">
    <property type="entry name" value="SAM_dep_MeTrfase_SAV2177_type"/>
</dbReference>
<dbReference type="GO" id="GO:0008168">
    <property type="term" value="F:methyltransferase activity"/>
    <property type="evidence" value="ECO:0007669"/>
    <property type="project" value="UniProtKB-KW"/>
</dbReference>
<keyword evidence="1" id="KW-0489">Methyltransferase</keyword>
<reference evidence="1 2" key="1">
    <citation type="submission" date="2016-10" db="EMBL/GenBank/DDBJ databases">
        <authorList>
            <person name="de Groot N.N."/>
        </authorList>
    </citation>
    <scope>NUCLEOTIDE SEQUENCE [LARGE SCALE GENOMIC DNA]</scope>
    <source>
        <strain evidence="1 2">DSM 44993</strain>
    </source>
</reference>
<dbReference type="InterPro" id="IPR029063">
    <property type="entry name" value="SAM-dependent_MTases_sf"/>
</dbReference>
<gene>
    <name evidence="1" type="ORF">SAMN04489732_103124</name>
</gene>
<dbReference type="AlphaFoldDB" id="A0A1H8U840"/>
<dbReference type="EMBL" id="FOEF01000003">
    <property type="protein sequence ID" value="SEO99430.1"/>
    <property type="molecule type" value="Genomic_DNA"/>
</dbReference>
<dbReference type="SUPFAM" id="SSF53335">
    <property type="entry name" value="S-adenosyl-L-methionine-dependent methyltransferases"/>
    <property type="match status" value="1"/>
</dbReference>
<dbReference type="STRING" id="394193.SAMN04489732_103124"/>
<dbReference type="Pfam" id="PF04672">
    <property type="entry name" value="Methyltransf_19"/>
    <property type="match status" value="1"/>
</dbReference>
<evidence type="ECO:0000313" key="1">
    <source>
        <dbReference type="EMBL" id="SEO99430.1"/>
    </source>
</evidence>
<dbReference type="RefSeq" id="WP_091615003.1">
    <property type="nucleotide sequence ID" value="NZ_FOEF01000003.1"/>
</dbReference>
<accession>A0A1H8U840</accession>
<dbReference type="Proteomes" id="UP000198582">
    <property type="component" value="Unassembled WGS sequence"/>
</dbReference>
<keyword evidence="2" id="KW-1185">Reference proteome</keyword>
<dbReference type="Gene3D" id="3.40.50.150">
    <property type="entry name" value="Vaccinia Virus protein VP39"/>
    <property type="match status" value="1"/>
</dbReference>
<dbReference type="OrthoDB" id="5175904at2"/>
<sequence length="278" mass="30636">MPSNDVADPNTPVGVDQKRASVARVYDYLLGGKDNYEIDRKTGDEMAAALPDVIEVARENRMFLVRAVRFLANQTGVTQFLDCGSGLPTAENVHQVAQRINPLTRVIYVDNDPLVTAHGRALLEENEFTRYVEGDVFDPRSILDNETTRSHLDWNRPLALSFVATLHHHKGDRHAPAEVMREYIDALPSGSYVVISHLLDPEEPADSDAAHQLSDAVARGSLGGATWRTQAEIAELFGELELVPPGIVPLYQWWPDGPQLKPIGVAHRIIAGGIGRKP</sequence>
<proteinExistence type="predicted"/>
<dbReference type="GO" id="GO:0032259">
    <property type="term" value="P:methylation"/>
    <property type="evidence" value="ECO:0007669"/>
    <property type="project" value="UniProtKB-KW"/>
</dbReference>
<name>A0A1H8U840_9PSEU</name>
<dbReference type="PIRSF" id="PIRSF017393">
    <property type="entry name" value="MTase_SAV2177"/>
    <property type="match status" value="1"/>
</dbReference>
<evidence type="ECO:0000313" key="2">
    <source>
        <dbReference type="Proteomes" id="UP000198582"/>
    </source>
</evidence>
<protein>
    <submittedName>
        <fullName evidence="1">S-adenosyl methyltransferase</fullName>
    </submittedName>
</protein>
<organism evidence="1 2">
    <name type="scientific">Amycolatopsis saalfeldensis</name>
    <dbReference type="NCBI Taxonomy" id="394193"/>
    <lineage>
        <taxon>Bacteria</taxon>
        <taxon>Bacillati</taxon>
        <taxon>Actinomycetota</taxon>
        <taxon>Actinomycetes</taxon>
        <taxon>Pseudonocardiales</taxon>
        <taxon>Pseudonocardiaceae</taxon>
        <taxon>Amycolatopsis</taxon>
    </lineage>
</organism>
<keyword evidence="1" id="KW-0808">Transferase</keyword>